<protein>
    <submittedName>
        <fullName evidence="2">Lipoate--protein ligase family protein</fullName>
    </submittedName>
</protein>
<dbReference type="InterPro" id="IPR045864">
    <property type="entry name" value="aa-tRNA-synth_II/BPL/LPL"/>
</dbReference>
<gene>
    <name evidence="2" type="ORF">HFQ13_11245</name>
</gene>
<accession>A0AAE3CKR4</accession>
<dbReference type="InterPro" id="IPR050664">
    <property type="entry name" value="Octanoyltrans_LipM/LipL"/>
</dbReference>
<proteinExistence type="predicted"/>
<feature type="domain" description="BPL/LPL catalytic" evidence="1">
    <location>
        <begin position="7"/>
        <end position="174"/>
    </location>
</feature>
<keyword evidence="2" id="KW-0436">Ligase</keyword>
<dbReference type="PANTHER" id="PTHR43679:SF2">
    <property type="entry name" value="OCTANOYL-[GCVH]:PROTEIN N-OCTANOYLTRANSFERASE"/>
    <property type="match status" value="1"/>
</dbReference>
<dbReference type="GO" id="GO:0016874">
    <property type="term" value="F:ligase activity"/>
    <property type="evidence" value="ECO:0007669"/>
    <property type="project" value="UniProtKB-KW"/>
</dbReference>
<dbReference type="PROSITE" id="PS51733">
    <property type="entry name" value="BPL_LPL_CATALYTIC"/>
    <property type="match status" value="1"/>
</dbReference>
<organism evidence="2 3">
    <name type="scientific">Igneacidithiobacillus copahuensis</name>
    <dbReference type="NCBI Taxonomy" id="2724909"/>
    <lineage>
        <taxon>Bacteria</taxon>
        <taxon>Pseudomonadati</taxon>
        <taxon>Pseudomonadota</taxon>
        <taxon>Acidithiobacillia</taxon>
        <taxon>Acidithiobacillales</taxon>
        <taxon>Acidithiobacillaceae</taxon>
        <taxon>Igneacidithiobacillus</taxon>
    </lineage>
</organism>
<sequence length="312" mass="34307">MAEARRADDPAFLVLATADAHLSLGAAQAASAELNEAACASIAVLQRPLGGGLVWVEPAHLNYFLLATPDVQCRRPEDLLARLAPSIQAVHAQYGLPVKLAAGQEFRCRGRRIGSTGAATIGKSLVLAGSFLLQTDWHPFVASVAAPSPGFRNTLARALSASLTSWETELGLKLMPSHADLQSTWKAQLLAQGWQIFEEELHASERAAWQQVEWEPMDWQSQGRRRVRNGIKLRAGAFLTEQHWPDAWLRVWTEDGCYREVESDAWPPELSWALAGVAARSPLLASLLDGYLGSSARLWQQRLEELSVWSDQ</sequence>
<comment type="caution">
    <text evidence="2">The sequence shown here is derived from an EMBL/GenBank/DDBJ whole genome shotgun (WGS) entry which is preliminary data.</text>
</comment>
<dbReference type="AlphaFoldDB" id="A0AAE3CKR4"/>
<evidence type="ECO:0000313" key="2">
    <source>
        <dbReference type="EMBL" id="MBU2788765.1"/>
    </source>
</evidence>
<dbReference type="SUPFAM" id="SSF55681">
    <property type="entry name" value="Class II aaRS and biotin synthetases"/>
    <property type="match status" value="1"/>
</dbReference>
<dbReference type="PANTHER" id="PTHR43679">
    <property type="entry name" value="OCTANOYLTRANSFERASE LIPM-RELATED"/>
    <property type="match status" value="1"/>
</dbReference>
<name>A0AAE3CKR4_9PROT</name>
<dbReference type="Gene3D" id="3.30.930.10">
    <property type="entry name" value="Bira Bifunctional Protein, Domain 2"/>
    <property type="match status" value="1"/>
</dbReference>
<dbReference type="Proteomes" id="UP001197378">
    <property type="component" value="Unassembled WGS sequence"/>
</dbReference>
<reference evidence="2" key="1">
    <citation type="journal article" date="2021" name="ISME J.">
        <title>Genomic evolution of the class Acidithiobacillia: deep-branching Proteobacteria living in extreme acidic conditions.</title>
        <authorList>
            <person name="Moya-Beltran A."/>
            <person name="Beard S."/>
            <person name="Rojas-Villalobos C."/>
            <person name="Issotta F."/>
            <person name="Gallardo Y."/>
            <person name="Ulloa R."/>
            <person name="Giaveno A."/>
            <person name="Degli Esposti M."/>
            <person name="Johnson D.B."/>
            <person name="Quatrini R."/>
        </authorList>
    </citation>
    <scope>NUCLEOTIDE SEQUENCE</scope>
    <source>
        <strain evidence="2">VAN18-1</strain>
    </source>
</reference>
<evidence type="ECO:0000259" key="1">
    <source>
        <dbReference type="PROSITE" id="PS51733"/>
    </source>
</evidence>
<keyword evidence="3" id="KW-1185">Reference proteome</keyword>
<evidence type="ECO:0000313" key="3">
    <source>
        <dbReference type="Proteomes" id="UP001197378"/>
    </source>
</evidence>
<dbReference type="EMBL" id="JAAXYO010000165">
    <property type="protein sequence ID" value="MBU2788765.1"/>
    <property type="molecule type" value="Genomic_DNA"/>
</dbReference>
<dbReference type="Pfam" id="PF21948">
    <property type="entry name" value="LplA-B_cat"/>
    <property type="match status" value="1"/>
</dbReference>
<dbReference type="InterPro" id="IPR004143">
    <property type="entry name" value="BPL_LPL_catalytic"/>
</dbReference>